<organism evidence="1 2">
    <name type="scientific">Providencia alcalifaciens 205/92</name>
    <dbReference type="NCBI Taxonomy" id="1256988"/>
    <lineage>
        <taxon>Bacteria</taxon>
        <taxon>Pseudomonadati</taxon>
        <taxon>Pseudomonadota</taxon>
        <taxon>Gammaproteobacteria</taxon>
        <taxon>Enterobacterales</taxon>
        <taxon>Morganellaceae</taxon>
        <taxon>Providencia</taxon>
    </lineage>
</organism>
<dbReference type="RefSeq" id="WP_051489892.1">
    <property type="nucleotide sequence ID" value="NZ_JALD01000084.1"/>
</dbReference>
<name>A0AAV3M0G3_9GAMM</name>
<reference evidence="1 2" key="1">
    <citation type="submission" date="2014-01" db="EMBL/GenBank/DDBJ databases">
        <authorList>
            <person name="Durkin A.S."/>
            <person name="McCorrison J."/>
            <person name="Torralba M."/>
            <person name="Gillis M."/>
            <person name="Haft D.H."/>
            <person name="Methe B."/>
            <person name="Sutton G."/>
            <person name="Nelson K.E."/>
        </authorList>
    </citation>
    <scope>NUCLEOTIDE SEQUENCE [LARGE SCALE GENOMIC DNA]</scope>
    <source>
        <strain evidence="1 2">205/92</strain>
    </source>
</reference>
<comment type="caution">
    <text evidence="1">The sequence shown here is derived from an EMBL/GenBank/DDBJ whole genome shotgun (WGS) entry which is preliminary data.</text>
</comment>
<dbReference type="EMBL" id="JALD01000084">
    <property type="protein sequence ID" value="EUD09172.1"/>
    <property type="molecule type" value="Genomic_DNA"/>
</dbReference>
<proteinExistence type="predicted"/>
<evidence type="ECO:0000313" key="1">
    <source>
        <dbReference type="EMBL" id="EUD09172.1"/>
    </source>
</evidence>
<protein>
    <submittedName>
        <fullName evidence="1">Uncharacterized protein</fullName>
    </submittedName>
</protein>
<dbReference type="Proteomes" id="UP000022311">
    <property type="component" value="Unassembled WGS sequence"/>
</dbReference>
<evidence type="ECO:0000313" key="2">
    <source>
        <dbReference type="Proteomes" id="UP000022311"/>
    </source>
</evidence>
<gene>
    <name evidence="1" type="ORF">HMPREF1563_3293</name>
</gene>
<accession>A0AAV3M0G3</accession>
<dbReference type="AlphaFoldDB" id="A0AAV3M0G3"/>
<sequence>MSILSYIFNNTKKTSLLGDDMRKKTSNSLIGRAAVRNSLRRDSKTDNNQKMNAYIRVGRQGSVHIPSSEIAELPEVKEMQRMAMRIVTGK</sequence>